<keyword evidence="2 6" id="KW-0812">Transmembrane</keyword>
<dbReference type="InterPro" id="IPR036259">
    <property type="entry name" value="MFS_trans_sf"/>
</dbReference>
<dbReference type="Proteomes" id="UP001465976">
    <property type="component" value="Unassembled WGS sequence"/>
</dbReference>
<dbReference type="Gene3D" id="1.20.1250.20">
    <property type="entry name" value="MFS general substrate transporter like domains"/>
    <property type="match status" value="1"/>
</dbReference>
<dbReference type="PROSITE" id="PS50850">
    <property type="entry name" value="MFS"/>
    <property type="match status" value="1"/>
</dbReference>
<feature type="transmembrane region" description="Helical" evidence="6">
    <location>
        <begin position="126"/>
        <end position="145"/>
    </location>
</feature>
<feature type="transmembrane region" description="Helical" evidence="6">
    <location>
        <begin position="443"/>
        <end position="467"/>
    </location>
</feature>
<keyword evidence="4 6" id="KW-0472">Membrane</keyword>
<feature type="transmembrane region" description="Helical" evidence="6">
    <location>
        <begin position="157"/>
        <end position="175"/>
    </location>
</feature>
<sequence>MVKVTCIKAGYDIAQPPATTCALPQGCRARGSMSTTSPDENQNHSPTQVHNVEPALVQSGGSAQVGGGHTSREAIELTDQTNLLPFKQVFFVFLGLSTCVITTTFDSVIVATALPSISSAFRAGSVISWVPSGYLLTSTAFQPLYGRMSDIFGRKSAMCMAMAIFMIGNLIAGFSRSVVQLIVFRAVAGAGGGGIISLMQIIVSDIITLRERGKYQGIVGVVAAVGYTVGPILGGALAQKVSWRWCFWITIPLSLLATVVVLFVLPLKPVEGDMRRKLLAVDYVGALLTLASCTMIILPLVWGGVTFPWGSAVVLAPLFSGIFVVFLFCLWEWKGAKLPIVPMYIFKHSTVCGVYIVMFVNGFWFFSALYYLPQYFQVVFGYSPIRAGTLLIPVVISAMAATWVAGMIVSRTGYYRAIVNIGFALLAIASGCMSSVTSRTPKAVLVLYMVLSGLGGGMTMQTTTVAAQASVARKDMSVVTAIRNFMRNVGGALSLAVAGTMINNALRASMKSLSLPQSTISEIIDDPTALFSLAYFQTNTTAGGISIPQPEAQDILANGYNKGFRDIFILNASLGALATIVSILLIKHKELDRPEDAERLGERDRKEKRDEEAARGSETVPMPAEVPVGGDILEMEVIARPQSDAVAETAQNKA</sequence>
<dbReference type="SUPFAM" id="SSF103473">
    <property type="entry name" value="MFS general substrate transporter"/>
    <property type="match status" value="1"/>
</dbReference>
<feature type="region of interest" description="Disordered" evidence="5">
    <location>
        <begin position="27"/>
        <end position="47"/>
    </location>
</feature>
<feature type="domain" description="Major facilitator superfamily (MFS) profile" evidence="7">
    <location>
        <begin position="92"/>
        <end position="590"/>
    </location>
</feature>
<dbReference type="InterPro" id="IPR020846">
    <property type="entry name" value="MFS_dom"/>
</dbReference>
<feature type="region of interest" description="Disordered" evidence="5">
    <location>
        <begin position="595"/>
        <end position="626"/>
    </location>
</feature>
<feature type="transmembrane region" description="Helical" evidence="6">
    <location>
        <begin position="215"/>
        <end position="233"/>
    </location>
</feature>
<feature type="transmembrane region" description="Helical" evidence="6">
    <location>
        <begin position="417"/>
        <end position="437"/>
    </location>
</feature>
<feature type="transmembrane region" description="Helical" evidence="6">
    <location>
        <begin position="567"/>
        <end position="586"/>
    </location>
</feature>
<feature type="transmembrane region" description="Helical" evidence="6">
    <location>
        <begin position="181"/>
        <end position="203"/>
    </location>
</feature>
<dbReference type="PANTHER" id="PTHR23501">
    <property type="entry name" value="MAJOR FACILITATOR SUPERFAMILY"/>
    <property type="match status" value="1"/>
</dbReference>
<evidence type="ECO:0000256" key="1">
    <source>
        <dbReference type="ARBA" id="ARBA00004141"/>
    </source>
</evidence>
<evidence type="ECO:0000256" key="6">
    <source>
        <dbReference type="SAM" id="Phobius"/>
    </source>
</evidence>
<name>A0ABR3FBQ0_9AGAR</name>
<feature type="transmembrane region" description="Helical" evidence="6">
    <location>
        <begin position="245"/>
        <end position="267"/>
    </location>
</feature>
<feature type="transmembrane region" description="Helical" evidence="6">
    <location>
        <begin position="308"/>
        <end position="331"/>
    </location>
</feature>
<feature type="transmembrane region" description="Helical" evidence="6">
    <location>
        <begin position="488"/>
        <end position="506"/>
    </location>
</feature>
<keyword evidence="3 6" id="KW-1133">Transmembrane helix</keyword>
<protein>
    <recommendedName>
        <fullName evidence="7">Major facilitator superfamily (MFS) profile domain-containing protein</fullName>
    </recommendedName>
</protein>
<feature type="compositionally biased region" description="Polar residues" evidence="5">
    <location>
        <begin position="32"/>
        <end position="47"/>
    </location>
</feature>
<feature type="compositionally biased region" description="Basic and acidic residues" evidence="5">
    <location>
        <begin position="595"/>
        <end position="615"/>
    </location>
</feature>
<dbReference type="EMBL" id="JBAHYK010000620">
    <property type="protein sequence ID" value="KAL0572519.1"/>
    <property type="molecule type" value="Genomic_DNA"/>
</dbReference>
<accession>A0ABR3FBQ0</accession>
<evidence type="ECO:0000313" key="8">
    <source>
        <dbReference type="EMBL" id="KAL0572519.1"/>
    </source>
</evidence>
<evidence type="ECO:0000256" key="2">
    <source>
        <dbReference type="ARBA" id="ARBA00022692"/>
    </source>
</evidence>
<feature type="transmembrane region" description="Helical" evidence="6">
    <location>
        <begin position="352"/>
        <end position="373"/>
    </location>
</feature>
<reference evidence="8 9" key="1">
    <citation type="submission" date="2024-02" db="EMBL/GenBank/DDBJ databases">
        <title>A draft genome for the cacao thread blight pathogen Marasmius crinis-equi.</title>
        <authorList>
            <person name="Cohen S.P."/>
            <person name="Baruah I.K."/>
            <person name="Amoako-Attah I."/>
            <person name="Bukari Y."/>
            <person name="Meinhardt L.W."/>
            <person name="Bailey B.A."/>
        </authorList>
    </citation>
    <scope>NUCLEOTIDE SEQUENCE [LARGE SCALE GENOMIC DNA]</scope>
    <source>
        <strain evidence="8 9">GH-76</strain>
    </source>
</reference>
<dbReference type="CDD" id="cd17502">
    <property type="entry name" value="MFS_Azr1_MDR_like"/>
    <property type="match status" value="1"/>
</dbReference>
<dbReference type="Pfam" id="PF07690">
    <property type="entry name" value="MFS_1"/>
    <property type="match status" value="1"/>
</dbReference>
<comment type="subcellular location">
    <subcellularLocation>
        <location evidence="1">Membrane</location>
        <topology evidence="1">Multi-pass membrane protein</topology>
    </subcellularLocation>
</comment>
<keyword evidence="9" id="KW-1185">Reference proteome</keyword>
<evidence type="ECO:0000313" key="9">
    <source>
        <dbReference type="Proteomes" id="UP001465976"/>
    </source>
</evidence>
<dbReference type="PANTHER" id="PTHR23501:SF189">
    <property type="entry name" value="DRUG TRANSPORTER, PUTATIVE (AFU_ORTHOLOGUE AFUA_4G03920)-RELATED"/>
    <property type="match status" value="1"/>
</dbReference>
<feature type="transmembrane region" description="Helical" evidence="6">
    <location>
        <begin position="279"/>
        <end position="302"/>
    </location>
</feature>
<proteinExistence type="predicted"/>
<comment type="caution">
    <text evidence="8">The sequence shown here is derived from an EMBL/GenBank/DDBJ whole genome shotgun (WGS) entry which is preliminary data.</text>
</comment>
<feature type="transmembrane region" description="Helical" evidence="6">
    <location>
        <begin position="385"/>
        <end position="405"/>
    </location>
</feature>
<evidence type="ECO:0000256" key="3">
    <source>
        <dbReference type="ARBA" id="ARBA00022989"/>
    </source>
</evidence>
<dbReference type="Gene3D" id="1.20.1720.10">
    <property type="entry name" value="Multidrug resistance protein D"/>
    <property type="match status" value="1"/>
</dbReference>
<feature type="transmembrane region" description="Helical" evidence="6">
    <location>
        <begin position="89"/>
        <end position="114"/>
    </location>
</feature>
<dbReference type="PRINTS" id="PR01036">
    <property type="entry name" value="TCRTETB"/>
</dbReference>
<dbReference type="InterPro" id="IPR011701">
    <property type="entry name" value="MFS"/>
</dbReference>
<organism evidence="8 9">
    <name type="scientific">Marasmius crinis-equi</name>
    <dbReference type="NCBI Taxonomy" id="585013"/>
    <lineage>
        <taxon>Eukaryota</taxon>
        <taxon>Fungi</taxon>
        <taxon>Dikarya</taxon>
        <taxon>Basidiomycota</taxon>
        <taxon>Agaricomycotina</taxon>
        <taxon>Agaricomycetes</taxon>
        <taxon>Agaricomycetidae</taxon>
        <taxon>Agaricales</taxon>
        <taxon>Marasmiineae</taxon>
        <taxon>Marasmiaceae</taxon>
        <taxon>Marasmius</taxon>
    </lineage>
</organism>
<evidence type="ECO:0000256" key="5">
    <source>
        <dbReference type="SAM" id="MobiDB-lite"/>
    </source>
</evidence>
<evidence type="ECO:0000256" key="4">
    <source>
        <dbReference type="ARBA" id="ARBA00023136"/>
    </source>
</evidence>
<gene>
    <name evidence="8" type="ORF">V5O48_009445</name>
</gene>
<evidence type="ECO:0000259" key="7">
    <source>
        <dbReference type="PROSITE" id="PS50850"/>
    </source>
</evidence>